<protein>
    <recommendedName>
        <fullName evidence="2">Reverse transcriptase domain-containing protein</fullName>
    </recommendedName>
</protein>
<organism evidence="1">
    <name type="scientific">Tanacetum cinerariifolium</name>
    <name type="common">Dalmatian daisy</name>
    <name type="synonym">Chrysanthemum cinerariifolium</name>
    <dbReference type="NCBI Taxonomy" id="118510"/>
    <lineage>
        <taxon>Eukaryota</taxon>
        <taxon>Viridiplantae</taxon>
        <taxon>Streptophyta</taxon>
        <taxon>Embryophyta</taxon>
        <taxon>Tracheophyta</taxon>
        <taxon>Spermatophyta</taxon>
        <taxon>Magnoliopsida</taxon>
        <taxon>eudicotyledons</taxon>
        <taxon>Gunneridae</taxon>
        <taxon>Pentapetalae</taxon>
        <taxon>asterids</taxon>
        <taxon>campanulids</taxon>
        <taxon>Asterales</taxon>
        <taxon>Asteraceae</taxon>
        <taxon>Asteroideae</taxon>
        <taxon>Anthemideae</taxon>
        <taxon>Anthemidinae</taxon>
        <taxon>Tanacetum</taxon>
    </lineage>
</organism>
<dbReference type="AlphaFoldDB" id="A0A6L2N8X8"/>
<evidence type="ECO:0000313" key="1">
    <source>
        <dbReference type="EMBL" id="GEU82648.1"/>
    </source>
</evidence>
<gene>
    <name evidence="1" type="ORF">Tci_054626</name>
</gene>
<comment type="caution">
    <text evidence="1">The sequence shown here is derived from an EMBL/GenBank/DDBJ whole genome shotgun (WGS) entry which is preliminary data.</text>
</comment>
<accession>A0A6L2N8X8</accession>
<sequence>AKIESLNDNSTPDCVLKSPSPFPILVEDSDSFFKNTNTSLYYSDNSLPEFETFSDHTKETSSASTTTHADNSLPEYDSFLFKIDPDQGELTSVVIKDILGEPHVHVPNVLPTHPTLLLDSDFIPSDDSLGSSLEVSFPSETRNKIFDPGIFLEVQSKRFLSRDTFSPTYASLPFEDRHYLSFTYVIQTFLPYFTYPVESPFLLSAESEDIIFDPGIFVFHFSSLDPVAFKCPMEVCSSTCFIPNITMISGESS</sequence>
<dbReference type="EMBL" id="BKCJ010008521">
    <property type="protein sequence ID" value="GEU82648.1"/>
    <property type="molecule type" value="Genomic_DNA"/>
</dbReference>
<evidence type="ECO:0008006" key="2">
    <source>
        <dbReference type="Google" id="ProtNLM"/>
    </source>
</evidence>
<name>A0A6L2N8X8_TANCI</name>
<proteinExistence type="predicted"/>
<feature type="non-terminal residue" evidence="1">
    <location>
        <position position="1"/>
    </location>
</feature>
<reference evidence="1" key="1">
    <citation type="journal article" date="2019" name="Sci. Rep.">
        <title>Draft genome of Tanacetum cinerariifolium, the natural source of mosquito coil.</title>
        <authorList>
            <person name="Yamashiro T."/>
            <person name="Shiraishi A."/>
            <person name="Satake H."/>
            <person name="Nakayama K."/>
        </authorList>
    </citation>
    <scope>NUCLEOTIDE SEQUENCE</scope>
</reference>